<name>A0A839ARS8_9FLAO</name>
<comment type="caution">
    <text evidence="1">The sequence shown here is derived from an EMBL/GenBank/DDBJ whole genome shotgun (WGS) entry which is preliminary data.</text>
</comment>
<proteinExistence type="predicted"/>
<sequence length="201" mass="23368">MSNRVTFMKNGRSCTITIANESPDQFCTTDYTIRVYDKDDERWEHHARTSIRVAPNTVHTQGYHKWSATDWQHTVLGNYCQRKEDKAIELNTIDTPKGKAIIDFFDNEEINEESLTNVRCSGSACSKIQTRFKNYQNRLNWEFEVTNTSDKQVDVKIVWVDFLGGTGQSRNITLNPFESQTHKPTQPNRHIISVMRIEANY</sequence>
<dbReference type="AlphaFoldDB" id="A0A839ARS8"/>
<evidence type="ECO:0000313" key="1">
    <source>
        <dbReference type="EMBL" id="MBA6156351.1"/>
    </source>
</evidence>
<reference evidence="1 2" key="1">
    <citation type="submission" date="2020-07" db="EMBL/GenBank/DDBJ databases">
        <title>Bacterium isolated from marine sediment.</title>
        <authorList>
            <person name="Shang D."/>
            <person name="Du Z.-J."/>
        </authorList>
    </citation>
    <scope>NUCLEOTIDE SEQUENCE [LARGE SCALE GENOMIC DNA]</scope>
    <source>
        <strain evidence="1 2">S7007</strain>
    </source>
</reference>
<gene>
    <name evidence="1" type="ORF">H3Z83_07475</name>
</gene>
<organism evidence="1 2">
    <name type="scientific">Tenacibaculum pelagium</name>
    <dbReference type="NCBI Taxonomy" id="2759527"/>
    <lineage>
        <taxon>Bacteria</taxon>
        <taxon>Pseudomonadati</taxon>
        <taxon>Bacteroidota</taxon>
        <taxon>Flavobacteriia</taxon>
        <taxon>Flavobacteriales</taxon>
        <taxon>Flavobacteriaceae</taxon>
        <taxon>Tenacibaculum</taxon>
    </lineage>
</organism>
<keyword evidence="2" id="KW-1185">Reference proteome</keyword>
<dbReference type="RefSeq" id="WP_182124858.1">
    <property type="nucleotide sequence ID" value="NZ_JACGLS010000003.1"/>
</dbReference>
<dbReference type="Proteomes" id="UP000563906">
    <property type="component" value="Unassembled WGS sequence"/>
</dbReference>
<dbReference type="EMBL" id="JACGLS010000003">
    <property type="protein sequence ID" value="MBA6156351.1"/>
    <property type="molecule type" value="Genomic_DNA"/>
</dbReference>
<protein>
    <submittedName>
        <fullName evidence="1">Uncharacterized protein</fullName>
    </submittedName>
</protein>
<accession>A0A839ARS8</accession>
<evidence type="ECO:0000313" key="2">
    <source>
        <dbReference type="Proteomes" id="UP000563906"/>
    </source>
</evidence>